<accession>L0DTG6</accession>
<dbReference type="AlphaFoldDB" id="L0DTG6"/>
<sequence length="77" mass="8262">MTLASTLLINGIKSDGLNPEAAKTLGDFLAANPALAPDGRRLFAPARRLSWMDLPTGTSIRTAPNGKRFRVTIEPLD</sequence>
<evidence type="ECO:0000313" key="2">
    <source>
        <dbReference type="Proteomes" id="UP000010798"/>
    </source>
</evidence>
<geneLocation type="plasmid" evidence="1 2">
    <name>pSINAC02</name>
</geneLocation>
<dbReference type="HOGENOM" id="CLU_2636119_0_0_0"/>
<dbReference type="Proteomes" id="UP000010798">
    <property type="component" value="Plasmid pSINAC02"/>
</dbReference>
<dbReference type="KEGG" id="saci:Sinac_7636"/>
<reference evidence="1 2" key="1">
    <citation type="submission" date="2012-02" db="EMBL/GenBank/DDBJ databases">
        <title>Complete sequence of plasmid 2 of Singulisphaera acidiphila DSM 18658.</title>
        <authorList>
            <consortium name="US DOE Joint Genome Institute (JGI-PGF)"/>
            <person name="Lucas S."/>
            <person name="Copeland A."/>
            <person name="Lapidus A."/>
            <person name="Glavina del Rio T."/>
            <person name="Dalin E."/>
            <person name="Tice H."/>
            <person name="Bruce D."/>
            <person name="Goodwin L."/>
            <person name="Pitluck S."/>
            <person name="Peters L."/>
            <person name="Ovchinnikova G."/>
            <person name="Chertkov O."/>
            <person name="Kyrpides N."/>
            <person name="Mavromatis K."/>
            <person name="Ivanova N."/>
            <person name="Brettin T."/>
            <person name="Detter J.C."/>
            <person name="Han C."/>
            <person name="Larimer F."/>
            <person name="Land M."/>
            <person name="Hauser L."/>
            <person name="Markowitz V."/>
            <person name="Cheng J.-F."/>
            <person name="Hugenholtz P."/>
            <person name="Woyke T."/>
            <person name="Wu D."/>
            <person name="Tindall B."/>
            <person name="Pomrenke H."/>
            <person name="Brambilla E."/>
            <person name="Klenk H.-P."/>
            <person name="Eisen J.A."/>
        </authorList>
    </citation>
    <scope>NUCLEOTIDE SEQUENCE [LARGE SCALE GENOMIC DNA]</scope>
    <source>
        <strain evidence="2">ATCC BAA-1392 / DSM 18658 / VKM B-2454 / MOB10</strain>
        <plasmid evidence="1 2">pSINAC02</plasmid>
    </source>
</reference>
<dbReference type="RefSeq" id="WP_015250726.1">
    <property type="nucleotide sequence ID" value="NC_019894.1"/>
</dbReference>
<protein>
    <submittedName>
        <fullName evidence="1">Uncharacterized protein</fullName>
    </submittedName>
</protein>
<evidence type="ECO:0000313" key="1">
    <source>
        <dbReference type="EMBL" id="AGA31666.1"/>
    </source>
</evidence>
<keyword evidence="1" id="KW-0614">Plasmid</keyword>
<dbReference type="EMBL" id="CP003366">
    <property type="protein sequence ID" value="AGA31666.1"/>
    <property type="molecule type" value="Genomic_DNA"/>
</dbReference>
<name>L0DTG6_SINAD</name>
<organism evidence="1 2">
    <name type="scientific">Singulisphaera acidiphila (strain ATCC BAA-1392 / DSM 18658 / VKM B-2454 / MOB10)</name>
    <dbReference type="NCBI Taxonomy" id="886293"/>
    <lineage>
        <taxon>Bacteria</taxon>
        <taxon>Pseudomonadati</taxon>
        <taxon>Planctomycetota</taxon>
        <taxon>Planctomycetia</taxon>
        <taxon>Isosphaerales</taxon>
        <taxon>Isosphaeraceae</taxon>
        <taxon>Singulisphaera</taxon>
    </lineage>
</organism>
<proteinExistence type="predicted"/>
<gene>
    <name evidence="1" type="ordered locus">Sinac_7636</name>
</gene>
<keyword evidence="2" id="KW-1185">Reference proteome</keyword>